<evidence type="ECO:0000313" key="2">
    <source>
        <dbReference type="EMBL" id="MFC3765085.1"/>
    </source>
</evidence>
<dbReference type="Pfam" id="PF00266">
    <property type="entry name" value="Aminotran_5"/>
    <property type="match status" value="1"/>
</dbReference>
<dbReference type="EMBL" id="JBHRZH010000036">
    <property type="protein sequence ID" value="MFC3765085.1"/>
    <property type="molecule type" value="Genomic_DNA"/>
</dbReference>
<dbReference type="Gene3D" id="3.90.1150.10">
    <property type="entry name" value="Aspartate Aminotransferase, domain 1"/>
    <property type="match status" value="1"/>
</dbReference>
<evidence type="ECO:0000313" key="3">
    <source>
        <dbReference type="Proteomes" id="UP001595699"/>
    </source>
</evidence>
<dbReference type="PANTHER" id="PTHR43586:SF21">
    <property type="entry name" value="PYRIDOXAL PHOSPHATE (PLP)-DEPENDENT ASPARTATE AMINOTRANSFERASE SUPERFAMILY"/>
    <property type="match status" value="1"/>
</dbReference>
<dbReference type="Proteomes" id="UP001595699">
    <property type="component" value="Unassembled WGS sequence"/>
</dbReference>
<dbReference type="InterPro" id="IPR000192">
    <property type="entry name" value="Aminotrans_V_dom"/>
</dbReference>
<protein>
    <submittedName>
        <fullName evidence="2">Aminotransferase class V-fold PLP-dependent enzyme</fullName>
    </submittedName>
</protein>
<organism evidence="2 3">
    <name type="scientific">Tenggerimyces flavus</name>
    <dbReference type="NCBI Taxonomy" id="1708749"/>
    <lineage>
        <taxon>Bacteria</taxon>
        <taxon>Bacillati</taxon>
        <taxon>Actinomycetota</taxon>
        <taxon>Actinomycetes</taxon>
        <taxon>Propionibacteriales</taxon>
        <taxon>Nocardioidaceae</taxon>
        <taxon>Tenggerimyces</taxon>
    </lineage>
</organism>
<keyword evidence="3" id="KW-1185">Reference proteome</keyword>
<gene>
    <name evidence="2" type="ORF">ACFOUW_29910</name>
</gene>
<name>A0ABV7YLV5_9ACTN</name>
<dbReference type="InterPro" id="IPR015422">
    <property type="entry name" value="PyrdxlP-dep_Trfase_small"/>
</dbReference>
<evidence type="ECO:0000259" key="1">
    <source>
        <dbReference type="Pfam" id="PF00266"/>
    </source>
</evidence>
<feature type="domain" description="Aminotransferase class V" evidence="1">
    <location>
        <begin position="87"/>
        <end position="293"/>
    </location>
</feature>
<accession>A0ABV7YLV5</accession>
<sequence length="345" mass="36516">MEIVDAQPLWDPRPGYLNTSSYGLPPRPAFSALEVALDDWRHGRTSWEGWDESTKASRTSFATMLGVPATDVAVASTVSGLLGPVGAALPDGARVLVPDIEFTSNVFPWAVHADRGVEVVAVSPDKLAGAIDERTTLVAFSAVQSSTGEVAAYDEIVAAARAVGAMVVVDATQAIGWLHRDWAAADVVVVGAYKWLMAPRGVAYAYLSPAVRDGFRPLQAGWYAGDDPHTSYYGLPLRLAEDARRFDVSPAWFCFVGQAPALQILLDVGVDRVNAHNVGLANRFRAGLGLAPSDSAIVSTDVADAEAKLKAAGIRAAVRGGKVRVSFHLYSTTADVDSALAALTR</sequence>
<dbReference type="GO" id="GO:0008483">
    <property type="term" value="F:transaminase activity"/>
    <property type="evidence" value="ECO:0007669"/>
    <property type="project" value="UniProtKB-KW"/>
</dbReference>
<proteinExistence type="predicted"/>
<dbReference type="RefSeq" id="WP_205119198.1">
    <property type="nucleotide sequence ID" value="NZ_JAFBCM010000001.1"/>
</dbReference>
<keyword evidence="2" id="KW-0032">Aminotransferase</keyword>
<dbReference type="InterPro" id="IPR015424">
    <property type="entry name" value="PyrdxlP-dep_Trfase"/>
</dbReference>
<dbReference type="InterPro" id="IPR015421">
    <property type="entry name" value="PyrdxlP-dep_Trfase_major"/>
</dbReference>
<dbReference type="SUPFAM" id="SSF53383">
    <property type="entry name" value="PLP-dependent transferases"/>
    <property type="match status" value="1"/>
</dbReference>
<dbReference type="PANTHER" id="PTHR43586">
    <property type="entry name" value="CYSTEINE DESULFURASE"/>
    <property type="match status" value="1"/>
</dbReference>
<dbReference type="Gene3D" id="3.40.640.10">
    <property type="entry name" value="Type I PLP-dependent aspartate aminotransferase-like (Major domain)"/>
    <property type="match status" value="1"/>
</dbReference>
<keyword evidence="2" id="KW-0808">Transferase</keyword>
<reference evidence="3" key="1">
    <citation type="journal article" date="2019" name="Int. J. Syst. Evol. Microbiol.">
        <title>The Global Catalogue of Microorganisms (GCM) 10K type strain sequencing project: providing services to taxonomists for standard genome sequencing and annotation.</title>
        <authorList>
            <consortium name="The Broad Institute Genomics Platform"/>
            <consortium name="The Broad Institute Genome Sequencing Center for Infectious Disease"/>
            <person name="Wu L."/>
            <person name="Ma J."/>
        </authorList>
    </citation>
    <scope>NUCLEOTIDE SEQUENCE [LARGE SCALE GENOMIC DNA]</scope>
    <source>
        <strain evidence="3">CGMCC 4.7241</strain>
    </source>
</reference>
<comment type="caution">
    <text evidence="2">The sequence shown here is derived from an EMBL/GenBank/DDBJ whole genome shotgun (WGS) entry which is preliminary data.</text>
</comment>